<dbReference type="Proteomes" id="UP000297729">
    <property type="component" value="Unassembled WGS sequence"/>
</dbReference>
<gene>
    <name evidence="3" type="ORF">E4L98_22410</name>
</gene>
<dbReference type="Gene3D" id="1.50.10.10">
    <property type="match status" value="1"/>
</dbReference>
<dbReference type="InterPro" id="IPR010905">
    <property type="entry name" value="Glyco_hydro_88"/>
</dbReference>
<dbReference type="Pfam" id="PF16153">
    <property type="entry name" value="DUF4861"/>
    <property type="match status" value="1"/>
</dbReference>
<comment type="caution">
    <text evidence="3">The sequence shown here is derived from an EMBL/GenBank/DDBJ whole genome shotgun (WGS) entry which is preliminary data.</text>
</comment>
<evidence type="ECO:0000313" key="3">
    <source>
        <dbReference type="EMBL" id="TFW16807.1"/>
    </source>
</evidence>
<protein>
    <submittedName>
        <fullName evidence="3">DUF4861 domain-containing protein</fullName>
    </submittedName>
</protein>
<sequence length="728" mass="80215">MRPIPSIRPALLCAVLLTMLPIQASWATPTAAADTATVADLSPAATLSLMERVGDWQLAHPSAWPDHDWTQAVGYTGFMALSGISGQARYRDAMLAIGQRRNWQLGPDQYHADDQAIGQTYAELYLQLRDPDMIAPMRAQFDRMLADPRDGSLQFDLPGSLQRWSWCDALFMAPPAWIRLYAATGDERYLQRAVDHWWRTSDYLYDPGEHLYFRDSTYFKRREANGQKVFWSRGNGWVMGGLVRMLQYLPAHHPSRPRFEQQFREMAARLVSLQQQDGLWRSSLLDPASYPLRETSGTALTTYALAWGVNQQLLPAGQYRPAVKRAWQALAASVQPDGKLIHVQPIGKDPKTFPDDFTDIYGVGGFLLAGSEIYRMGLLERGAPQVITVSNGGALFRSDETVQAQVRAPHPVVMDALTSRMVNSQPTDGGVLFQAVVGANDQRRYLVLDRDALPAVPPADVKTHARFVPERFDDFAWENDRIAHRMYGPALMTAPGEMLVSSGVDVWAKSARRPVIDAWYRSGNYHQDHGEGLDFYSVGKTLGCGGLGVYSGGKLYSPANFARSRVLADGPIRSEFELRFARWDAAGRAVSEVRRLRIDAGSSFTRVESRFDSPSAAPLPVAVGVATGKGDGRQAADLQAGWISYWQAPQGQDGSIACAVIVPGASGQVAQDEQALVLAQAIPGQPFVYYLGAGWSKAGYATPEAWQQYVRDYAAQRAAPLTVSTGAP</sequence>
<organism evidence="3 4">
    <name type="scientific">Duganella callida</name>
    <dbReference type="NCBI Taxonomy" id="2561932"/>
    <lineage>
        <taxon>Bacteria</taxon>
        <taxon>Pseudomonadati</taxon>
        <taxon>Pseudomonadota</taxon>
        <taxon>Betaproteobacteria</taxon>
        <taxon>Burkholderiales</taxon>
        <taxon>Oxalobacteraceae</taxon>
        <taxon>Telluria group</taxon>
        <taxon>Duganella</taxon>
    </lineage>
</organism>
<name>A0A4Y9S6G7_9BURK</name>
<evidence type="ECO:0000256" key="2">
    <source>
        <dbReference type="SAM" id="SignalP"/>
    </source>
</evidence>
<dbReference type="GO" id="GO:0005975">
    <property type="term" value="P:carbohydrate metabolic process"/>
    <property type="evidence" value="ECO:0007669"/>
    <property type="project" value="InterPro"/>
</dbReference>
<dbReference type="GO" id="GO:0016787">
    <property type="term" value="F:hydrolase activity"/>
    <property type="evidence" value="ECO:0007669"/>
    <property type="project" value="UniProtKB-KW"/>
</dbReference>
<reference evidence="3 4" key="1">
    <citation type="submission" date="2019-03" db="EMBL/GenBank/DDBJ databases">
        <title>Draft Genome Sequence of Duganella callidus sp. nov., a Novel Duganella Species Isolated from Cultivated Soil.</title>
        <authorList>
            <person name="Raths R."/>
            <person name="Peta V."/>
            <person name="Bucking H."/>
        </authorList>
    </citation>
    <scope>NUCLEOTIDE SEQUENCE [LARGE SCALE GENOMIC DNA]</scope>
    <source>
        <strain evidence="3 4">DN04</strain>
    </source>
</reference>
<accession>A0A4Y9S6G7</accession>
<feature type="chain" id="PRO_5021314408" evidence="2">
    <location>
        <begin position="25"/>
        <end position="728"/>
    </location>
</feature>
<dbReference type="AlphaFoldDB" id="A0A4Y9S6G7"/>
<evidence type="ECO:0000313" key="4">
    <source>
        <dbReference type="Proteomes" id="UP000297729"/>
    </source>
</evidence>
<dbReference type="PANTHER" id="PTHR33886">
    <property type="entry name" value="UNSATURATED RHAMNOGALACTURONAN HYDROLASE (EUROFUNG)"/>
    <property type="match status" value="1"/>
</dbReference>
<dbReference type="InterPro" id="IPR032342">
    <property type="entry name" value="DUF4861"/>
</dbReference>
<keyword evidence="4" id="KW-1185">Reference proteome</keyword>
<keyword evidence="2" id="KW-0732">Signal</keyword>
<feature type="signal peptide" evidence="2">
    <location>
        <begin position="1"/>
        <end position="24"/>
    </location>
</feature>
<dbReference type="RefSeq" id="WP_135203764.1">
    <property type="nucleotide sequence ID" value="NZ_SPVG01000223.1"/>
</dbReference>
<keyword evidence="1" id="KW-0378">Hydrolase</keyword>
<dbReference type="Pfam" id="PF07470">
    <property type="entry name" value="Glyco_hydro_88"/>
    <property type="match status" value="1"/>
</dbReference>
<dbReference type="InterPro" id="IPR052043">
    <property type="entry name" value="PolySaccharide_Degr_Enz"/>
</dbReference>
<evidence type="ECO:0000256" key="1">
    <source>
        <dbReference type="ARBA" id="ARBA00022801"/>
    </source>
</evidence>
<dbReference type="SUPFAM" id="SSF48208">
    <property type="entry name" value="Six-hairpin glycosidases"/>
    <property type="match status" value="1"/>
</dbReference>
<dbReference type="EMBL" id="SPVG01000223">
    <property type="protein sequence ID" value="TFW16807.1"/>
    <property type="molecule type" value="Genomic_DNA"/>
</dbReference>
<dbReference type="PANTHER" id="PTHR33886:SF8">
    <property type="entry name" value="UNSATURATED RHAMNOGALACTURONAN HYDROLASE (EUROFUNG)"/>
    <property type="match status" value="1"/>
</dbReference>
<dbReference type="OrthoDB" id="258246at2"/>
<dbReference type="InterPro" id="IPR012341">
    <property type="entry name" value="6hp_glycosidase-like_sf"/>
</dbReference>
<dbReference type="InterPro" id="IPR008928">
    <property type="entry name" value="6-hairpin_glycosidase_sf"/>
</dbReference>
<proteinExistence type="predicted"/>